<dbReference type="Gene3D" id="1.10.3720.10">
    <property type="entry name" value="MetI-like"/>
    <property type="match status" value="1"/>
</dbReference>
<dbReference type="CDD" id="cd06261">
    <property type="entry name" value="TM_PBP2"/>
    <property type="match status" value="1"/>
</dbReference>
<organism evidence="10">
    <name type="scientific">marine metagenome</name>
    <dbReference type="NCBI Taxonomy" id="408172"/>
    <lineage>
        <taxon>unclassified sequences</taxon>
        <taxon>metagenomes</taxon>
        <taxon>ecological metagenomes</taxon>
    </lineage>
</organism>
<reference evidence="10" key="1">
    <citation type="submission" date="2018-05" db="EMBL/GenBank/DDBJ databases">
        <authorList>
            <person name="Lanie J.A."/>
            <person name="Ng W.-L."/>
            <person name="Kazmierczak K.M."/>
            <person name="Andrzejewski T.M."/>
            <person name="Davidsen T.M."/>
            <person name="Wayne K.J."/>
            <person name="Tettelin H."/>
            <person name="Glass J.I."/>
            <person name="Rusch D."/>
            <person name="Podicherti R."/>
            <person name="Tsui H.-C.T."/>
            <person name="Winkler M.E."/>
        </authorList>
    </citation>
    <scope>NUCLEOTIDE SEQUENCE</scope>
</reference>
<keyword evidence="5 8" id="KW-0812">Transmembrane</keyword>
<protein>
    <recommendedName>
        <fullName evidence="9">ABC transmembrane type-1 domain-containing protein</fullName>
    </recommendedName>
</protein>
<feature type="transmembrane region" description="Helical" evidence="8">
    <location>
        <begin position="427"/>
        <end position="448"/>
    </location>
</feature>
<feature type="transmembrane region" description="Helical" evidence="8">
    <location>
        <begin position="227"/>
        <end position="249"/>
    </location>
</feature>
<dbReference type="Pfam" id="PF00528">
    <property type="entry name" value="BPD_transp_1"/>
    <property type="match status" value="1"/>
</dbReference>
<dbReference type="PROSITE" id="PS50928">
    <property type="entry name" value="ABC_TM1"/>
    <property type="match status" value="1"/>
</dbReference>
<dbReference type="EMBL" id="UINC01007144">
    <property type="protein sequence ID" value="SVA31662.1"/>
    <property type="molecule type" value="Genomic_DNA"/>
</dbReference>
<evidence type="ECO:0000256" key="6">
    <source>
        <dbReference type="ARBA" id="ARBA00022989"/>
    </source>
</evidence>
<name>A0A381UU08_9ZZZZ</name>
<comment type="subcellular location">
    <subcellularLocation>
        <location evidence="1">Cell membrane</location>
        <topology evidence="1">Multi-pass membrane protein</topology>
    </subcellularLocation>
</comment>
<dbReference type="InterPro" id="IPR000515">
    <property type="entry name" value="MetI-like"/>
</dbReference>
<evidence type="ECO:0000256" key="3">
    <source>
        <dbReference type="ARBA" id="ARBA00022448"/>
    </source>
</evidence>
<dbReference type="InterPro" id="IPR035906">
    <property type="entry name" value="MetI-like_sf"/>
</dbReference>
<dbReference type="PANTHER" id="PTHR42929:SF5">
    <property type="entry name" value="ABC TRANSPORTER PERMEASE PROTEIN"/>
    <property type="match status" value="1"/>
</dbReference>
<evidence type="ECO:0000256" key="4">
    <source>
        <dbReference type="ARBA" id="ARBA00022475"/>
    </source>
</evidence>
<accession>A0A381UU08</accession>
<feature type="domain" description="ABC transmembrane type-1" evidence="9">
    <location>
        <begin position="221"/>
        <end position="448"/>
    </location>
</feature>
<evidence type="ECO:0000259" key="9">
    <source>
        <dbReference type="PROSITE" id="PS50928"/>
    </source>
</evidence>
<comment type="similarity">
    <text evidence="2">Belongs to the binding-protein-dependent transport system permease family. CysTW subfamily.</text>
</comment>
<evidence type="ECO:0000256" key="7">
    <source>
        <dbReference type="ARBA" id="ARBA00023136"/>
    </source>
</evidence>
<dbReference type="GO" id="GO:0055085">
    <property type="term" value="P:transmembrane transport"/>
    <property type="evidence" value="ECO:0007669"/>
    <property type="project" value="InterPro"/>
</dbReference>
<evidence type="ECO:0000256" key="5">
    <source>
        <dbReference type="ARBA" id="ARBA00022692"/>
    </source>
</evidence>
<sequence>MNDASTIDSKGQLLTNDGVPLKESLRKSLRRTKIRSFLLILVPLLFVLILFVNPIVQLLSRSVDDNAINTVFPLTFSQYEIWEDKSNLPGEEMYAAVINDIRNTHKLPDGEGKLKLGKAGTRMTYEQSGWRSLLMKTVKEATKVDKKSKEEVKPYKWEAPYKDKMIKKDKRWGKVEFWQSLGAMQDPYTMGYYLNAVDLKFDANKNIIQKKEHLRIYKTIWMRTLQVSLMVTIFCLILAYPVSYLLATLPMRTSNLLMICVLMPFWTSLLVRIVAWMIMLQQNGVVNDTLLTILPCFEDMVNLPFFGETNIDLCFGEEDRIPMMYNFTGTIIVMTQILLPFMILPIYSVMKGIPPSYMKAAQNLGASPTWAFIRVYMPQSVPGIGAGCILVFIVAIGYYITPELVGGKDGQMIGNFVAREMQRTLNWGLGSAIGAILLVAVLMLYWVYDRLIGIDNLKMG</sequence>
<feature type="transmembrane region" description="Helical" evidence="8">
    <location>
        <begin position="256"/>
        <end position="279"/>
    </location>
</feature>
<dbReference type="AlphaFoldDB" id="A0A381UU08"/>
<proteinExistence type="inferred from homology"/>
<feature type="transmembrane region" description="Helical" evidence="8">
    <location>
        <begin position="36"/>
        <end position="56"/>
    </location>
</feature>
<keyword evidence="4" id="KW-1003">Cell membrane</keyword>
<dbReference type="PANTHER" id="PTHR42929">
    <property type="entry name" value="INNER MEMBRANE ABC TRANSPORTER PERMEASE PROTEIN YDCU-RELATED-RELATED"/>
    <property type="match status" value="1"/>
</dbReference>
<keyword evidence="3" id="KW-0813">Transport</keyword>
<dbReference type="SUPFAM" id="SSF161098">
    <property type="entry name" value="MetI-like"/>
    <property type="match status" value="1"/>
</dbReference>
<dbReference type="GO" id="GO:0005886">
    <property type="term" value="C:plasma membrane"/>
    <property type="evidence" value="ECO:0007669"/>
    <property type="project" value="UniProtKB-SubCell"/>
</dbReference>
<evidence type="ECO:0000256" key="2">
    <source>
        <dbReference type="ARBA" id="ARBA00007069"/>
    </source>
</evidence>
<evidence type="ECO:0000256" key="8">
    <source>
        <dbReference type="SAM" id="Phobius"/>
    </source>
</evidence>
<keyword evidence="7 8" id="KW-0472">Membrane</keyword>
<feature type="transmembrane region" description="Helical" evidence="8">
    <location>
        <begin position="381"/>
        <end position="400"/>
    </location>
</feature>
<evidence type="ECO:0000313" key="10">
    <source>
        <dbReference type="EMBL" id="SVA31662.1"/>
    </source>
</evidence>
<gene>
    <name evidence="10" type="ORF">METZ01_LOCUS84516</name>
</gene>
<feature type="transmembrane region" description="Helical" evidence="8">
    <location>
        <begin position="327"/>
        <end position="349"/>
    </location>
</feature>
<keyword evidence="6 8" id="KW-1133">Transmembrane helix</keyword>
<evidence type="ECO:0000256" key="1">
    <source>
        <dbReference type="ARBA" id="ARBA00004651"/>
    </source>
</evidence>